<dbReference type="InterPro" id="IPR000629">
    <property type="entry name" value="RNA-helicase_DEAD-box_CS"/>
</dbReference>
<evidence type="ECO:0000256" key="7">
    <source>
        <dbReference type="ARBA" id="ARBA00022840"/>
    </source>
</evidence>
<evidence type="ECO:0000256" key="11">
    <source>
        <dbReference type="PROSITE-ProRule" id="PRU00023"/>
    </source>
</evidence>
<comment type="catalytic activity">
    <reaction evidence="10 12">
        <text>ATP + H2O = ADP + phosphate + H(+)</text>
        <dbReference type="Rhea" id="RHEA:13065"/>
        <dbReference type="ChEBI" id="CHEBI:15377"/>
        <dbReference type="ChEBI" id="CHEBI:15378"/>
        <dbReference type="ChEBI" id="CHEBI:30616"/>
        <dbReference type="ChEBI" id="CHEBI:43474"/>
        <dbReference type="ChEBI" id="CHEBI:456216"/>
        <dbReference type="EC" id="3.6.4.13"/>
    </reaction>
</comment>
<dbReference type="CDD" id="cd18787">
    <property type="entry name" value="SF2_C_DEAD"/>
    <property type="match status" value="1"/>
</dbReference>
<dbReference type="GO" id="GO:0016787">
    <property type="term" value="F:hydrolase activity"/>
    <property type="evidence" value="ECO:0007669"/>
    <property type="project" value="UniProtKB-KW"/>
</dbReference>
<dbReference type="PROSITE" id="PS51192">
    <property type="entry name" value="HELICASE_ATP_BIND_1"/>
    <property type="match status" value="1"/>
</dbReference>
<feature type="region of interest" description="Disordered" evidence="13">
    <location>
        <begin position="517"/>
        <end position="539"/>
    </location>
</feature>
<dbReference type="Proteomes" id="UP001153678">
    <property type="component" value="Unassembled WGS sequence"/>
</dbReference>
<feature type="repeat" description="ANK" evidence="11">
    <location>
        <begin position="641"/>
        <end position="673"/>
    </location>
</feature>
<dbReference type="InterPro" id="IPR036770">
    <property type="entry name" value="Ankyrin_rpt-contain_sf"/>
</dbReference>
<dbReference type="SMART" id="SM01178">
    <property type="entry name" value="DUF4217"/>
    <property type="match status" value="1"/>
</dbReference>
<dbReference type="PROSITE" id="PS50088">
    <property type="entry name" value="ANK_REPEAT"/>
    <property type="match status" value="2"/>
</dbReference>
<evidence type="ECO:0000256" key="4">
    <source>
        <dbReference type="ARBA" id="ARBA00022741"/>
    </source>
</evidence>
<evidence type="ECO:0000313" key="17">
    <source>
        <dbReference type="Proteomes" id="UP001153678"/>
    </source>
</evidence>
<dbReference type="SMART" id="SM00248">
    <property type="entry name" value="ANK"/>
    <property type="match status" value="4"/>
</dbReference>
<dbReference type="GO" id="GO:0005730">
    <property type="term" value="C:nucleolus"/>
    <property type="evidence" value="ECO:0007669"/>
    <property type="project" value="UniProtKB-SubCell"/>
</dbReference>
<dbReference type="PROSITE" id="PS00039">
    <property type="entry name" value="DEAD_ATP_HELICASE"/>
    <property type="match status" value="1"/>
</dbReference>
<evidence type="ECO:0000256" key="2">
    <source>
        <dbReference type="ARBA" id="ARBA00022517"/>
    </source>
</evidence>
<keyword evidence="2" id="KW-0690">Ribosome biogenesis</keyword>
<sequence>MSATFTEAGFWNTLEPKLSCLTLETLETLGFSKMTPVQASTIPLFMKNKDVMVEAVTGSGKTLAFVIPIIEKLVCRKKRLASNEIGALIITPTRELAQQISSVISIFLKDPSLPKHALIIGGVTTLQDDITEFKELGPDILIGTPGRLQDLIIGRGNAKSVVNTRELEILVLDEADRLLDMGFSQTLNNIIAHLPKQRRTGLFSATITDAISEIVRAGLRNPVKVVVRVQDIISKDELRTPATLDIGYIVCEPHQKLIQLIRLINHEATAKKHIVYFATCACVDYFYKILSRLQQLKGTSIHSLHGQMDTKRRTATYQSFLNTPTTSKALLLCTDVAARGLDMPDVDFVIQMDPPQDPKVFSHRCGRTARAGKEGKAIVLLVRGREEVYVDFLKIRKIPLRQLSYFLPDNNNDSITTQDPFVDEENEVLLKQVQDIILADRDLHDKGTKAFVSYVRSYTKHDASYIFRLKDLNLGKVAKGYGLLRLPKMPELKDYKSDDFEETPIIMDEYKYADKSREKQRRHKLTESKLKSSKQSVEDPRLRLRRAACEGNLDLMKRLLAKTNMQNPDPENGWTTLMYATRCRHEYVVEYLLQLGHDELEPSRDFENNTILMVAAEYNALEILKIYTKYYPHCVNMVNKQGQTALIIASKLGNLDAIKMLLEFGANINQIDFDGNTALHYAAAWNHFQVVTTLIECGCQFASKNKSGWTALDYSYSMELKAHLQECARAYHEEIKHSRRRNLKITVDSLISLDSIPITTRSATFPPVRELTLENGNQGNRSYSNGSLSPNDFNPMNQMKRKESLPW</sequence>
<feature type="compositionally biased region" description="Polar residues" evidence="13">
    <location>
        <begin position="774"/>
        <end position="797"/>
    </location>
</feature>
<dbReference type="PROSITE" id="PS51194">
    <property type="entry name" value="HELICASE_CTER"/>
    <property type="match status" value="1"/>
</dbReference>
<evidence type="ECO:0000256" key="5">
    <source>
        <dbReference type="ARBA" id="ARBA00022801"/>
    </source>
</evidence>
<dbReference type="OrthoDB" id="7396459at2759"/>
<dbReference type="GO" id="GO:0006364">
    <property type="term" value="P:rRNA processing"/>
    <property type="evidence" value="ECO:0007669"/>
    <property type="project" value="UniProtKB-KW"/>
</dbReference>
<dbReference type="EMBL" id="CAMKVN010001743">
    <property type="protein sequence ID" value="CAI2177818.1"/>
    <property type="molecule type" value="Genomic_DNA"/>
</dbReference>
<comment type="domain">
    <text evidence="12">The Q motif is unique to and characteristic of the DEAD box family of RNA helicases and controls ATP binding and hydrolysis.</text>
</comment>
<proteinExistence type="inferred from homology"/>
<dbReference type="FunFam" id="3.40.50.300:FF:000877">
    <property type="entry name" value="RNA helicase"/>
    <property type="match status" value="1"/>
</dbReference>
<dbReference type="SMART" id="SM00490">
    <property type="entry name" value="HELICc"/>
    <property type="match status" value="1"/>
</dbReference>
<protein>
    <recommendedName>
        <fullName evidence="12">ATP-dependent RNA helicase</fullName>
        <ecNumber evidence="12">3.6.4.13</ecNumber>
    </recommendedName>
</protein>
<dbReference type="Pfam" id="PF13959">
    <property type="entry name" value="CTE_SPB4"/>
    <property type="match status" value="1"/>
</dbReference>
<dbReference type="PROSITE" id="PS50297">
    <property type="entry name" value="ANK_REP_REGION"/>
    <property type="match status" value="2"/>
</dbReference>
<keyword evidence="6 12" id="KW-0347">Helicase</keyword>
<feature type="domain" description="Helicase ATP-binding" evidence="14">
    <location>
        <begin position="42"/>
        <end position="225"/>
    </location>
</feature>
<dbReference type="GO" id="GO:0005524">
    <property type="term" value="F:ATP binding"/>
    <property type="evidence" value="ECO:0007669"/>
    <property type="project" value="UniProtKB-UniRule"/>
</dbReference>
<dbReference type="AlphaFoldDB" id="A0A9W4SPE7"/>
<dbReference type="Gene3D" id="3.40.50.300">
    <property type="entry name" value="P-loop containing nucleotide triphosphate hydrolases"/>
    <property type="match status" value="2"/>
</dbReference>
<evidence type="ECO:0000256" key="10">
    <source>
        <dbReference type="ARBA" id="ARBA00047984"/>
    </source>
</evidence>
<name>A0A9W4SPE7_9GLOM</name>
<evidence type="ECO:0000256" key="9">
    <source>
        <dbReference type="ARBA" id="ARBA00038002"/>
    </source>
</evidence>
<evidence type="ECO:0000256" key="8">
    <source>
        <dbReference type="ARBA" id="ARBA00022884"/>
    </source>
</evidence>
<evidence type="ECO:0000256" key="12">
    <source>
        <dbReference type="RuleBase" id="RU365068"/>
    </source>
</evidence>
<comment type="similarity">
    <text evidence="9">Belongs to the DEAD box helicase family. DDX55/SPB4 subfamily.</text>
</comment>
<evidence type="ECO:0000313" key="16">
    <source>
        <dbReference type="EMBL" id="CAI2177818.1"/>
    </source>
</evidence>
<gene>
    <name evidence="16" type="ORF">FWILDA_LOCUS8275</name>
</gene>
<evidence type="ECO:0000256" key="3">
    <source>
        <dbReference type="ARBA" id="ARBA00022552"/>
    </source>
</evidence>
<dbReference type="EC" id="3.6.4.13" evidence="12"/>
<keyword evidence="11" id="KW-0040">ANK repeat</keyword>
<dbReference type="CDD" id="cd17960">
    <property type="entry name" value="DEADc_DDX55"/>
    <property type="match status" value="1"/>
</dbReference>
<dbReference type="SMART" id="SM00487">
    <property type="entry name" value="DEXDc"/>
    <property type="match status" value="1"/>
</dbReference>
<dbReference type="GO" id="GO:0003723">
    <property type="term" value="F:RNA binding"/>
    <property type="evidence" value="ECO:0007669"/>
    <property type="project" value="UniProtKB-UniRule"/>
</dbReference>
<dbReference type="InterPro" id="IPR002110">
    <property type="entry name" value="Ankyrin_rpt"/>
</dbReference>
<dbReference type="InterPro" id="IPR025313">
    <property type="entry name" value="SPB4-like_CTE"/>
</dbReference>
<dbReference type="InterPro" id="IPR011545">
    <property type="entry name" value="DEAD/DEAH_box_helicase_dom"/>
</dbReference>
<evidence type="ECO:0000259" key="15">
    <source>
        <dbReference type="PROSITE" id="PS51194"/>
    </source>
</evidence>
<dbReference type="Pfam" id="PF00270">
    <property type="entry name" value="DEAD"/>
    <property type="match status" value="1"/>
</dbReference>
<comment type="subcellular location">
    <subcellularLocation>
        <location evidence="1">Nucleus</location>
        <location evidence="1">Nucleolus</location>
    </subcellularLocation>
</comment>
<dbReference type="Pfam" id="PF12796">
    <property type="entry name" value="Ank_2"/>
    <property type="match status" value="1"/>
</dbReference>
<dbReference type="InterPro" id="IPR014001">
    <property type="entry name" value="Helicase_ATP-bd"/>
</dbReference>
<keyword evidence="7 12" id="KW-0067">ATP-binding</keyword>
<dbReference type="SUPFAM" id="SSF48403">
    <property type="entry name" value="Ankyrin repeat"/>
    <property type="match status" value="1"/>
</dbReference>
<evidence type="ECO:0000256" key="6">
    <source>
        <dbReference type="ARBA" id="ARBA00022806"/>
    </source>
</evidence>
<dbReference type="SUPFAM" id="SSF52540">
    <property type="entry name" value="P-loop containing nucleoside triphosphate hydrolases"/>
    <property type="match status" value="2"/>
</dbReference>
<dbReference type="InterPro" id="IPR027417">
    <property type="entry name" value="P-loop_NTPase"/>
</dbReference>
<evidence type="ECO:0000259" key="14">
    <source>
        <dbReference type="PROSITE" id="PS51192"/>
    </source>
</evidence>
<feature type="repeat" description="ANK" evidence="11">
    <location>
        <begin position="674"/>
        <end position="706"/>
    </location>
</feature>
<accession>A0A9W4SPE7</accession>
<feature type="compositionally biased region" description="Basic and acidic residues" evidence="13">
    <location>
        <begin position="525"/>
        <end position="539"/>
    </location>
</feature>
<dbReference type="Gene3D" id="1.25.40.20">
    <property type="entry name" value="Ankyrin repeat-containing domain"/>
    <property type="match status" value="1"/>
</dbReference>
<keyword evidence="8 12" id="KW-0694">RNA-binding</keyword>
<evidence type="ECO:0000256" key="1">
    <source>
        <dbReference type="ARBA" id="ARBA00004604"/>
    </source>
</evidence>
<dbReference type="Pfam" id="PF00271">
    <property type="entry name" value="Helicase_C"/>
    <property type="match status" value="1"/>
</dbReference>
<dbReference type="Pfam" id="PF00023">
    <property type="entry name" value="Ank"/>
    <property type="match status" value="1"/>
</dbReference>
<dbReference type="GO" id="GO:0003724">
    <property type="term" value="F:RNA helicase activity"/>
    <property type="evidence" value="ECO:0007669"/>
    <property type="project" value="UniProtKB-EC"/>
</dbReference>
<feature type="domain" description="Helicase C-terminal" evidence="15">
    <location>
        <begin position="256"/>
        <end position="429"/>
    </location>
</feature>
<keyword evidence="17" id="KW-1185">Reference proteome</keyword>
<keyword evidence="3" id="KW-0698">rRNA processing</keyword>
<organism evidence="16 17">
    <name type="scientific">Funneliformis geosporum</name>
    <dbReference type="NCBI Taxonomy" id="1117311"/>
    <lineage>
        <taxon>Eukaryota</taxon>
        <taxon>Fungi</taxon>
        <taxon>Fungi incertae sedis</taxon>
        <taxon>Mucoromycota</taxon>
        <taxon>Glomeromycotina</taxon>
        <taxon>Glomeromycetes</taxon>
        <taxon>Glomerales</taxon>
        <taxon>Glomeraceae</taxon>
        <taxon>Funneliformis</taxon>
    </lineage>
</organism>
<feature type="region of interest" description="Disordered" evidence="13">
    <location>
        <begin position="773"/>
        <end position="807"/>
    </location>
</feature>
<reference evidence="16" key="1">
    <citation type="submission" date="2022-08" db="EMBL/GenBank/DDBJ databases">
        <authorList>
            <person name="Kallberg Y."/>
            <person name="Tangrot J."/>
            <person name="Rosling A."/>
        </authorList>
    </citation>
    <scope>NUCLEOTIDE SEQUENCE</scope>
    <source>
        <strain evidence="16">Wild A</strain>
    </source>
</reference>
<dbReference type="InterPro" id="IPR001650">
    <property type="entry name" value="Helicase_C-like"/>
</dbReference>
<dbReference type="PANTHER" id="PTHR24031">
    <property type="entry name" value="RNA HELICASE"/>
    <property type="match status" value="1"/>
</dbReference>
<comment type="function">
    <text evidence="12">RNA helicase.</text>
</comment>
<keyword evidence="5 12" id="KW-0378">Hydrolase</keyword>
<evidence type="ECO:0000256" key="13">
    <source>
        <dbReference type="SAM" id="MobiDB-lite"/>
    </source>
</evidence>
<comment type="caution">
    <text evidence="16">The sequence shown here is derived from an EMBL/GenBank/DDBJ whole genome shotgun (WGS) entry which is preliminary data.</text>
</comment>
<keyword evidence="4 12" id="KW-0547">Nucleotide-binding</keyword>